<keyword evidence="3" id="KW-1185">Reference proteome</keyword>
<comment type="caution">
    <text evidence="2">The sequence shown here is derived from an EMBL/GenBank/DDBJ whole genome shotgun (WGS) entry which is preliminary data.</text>
</comment>
<organism evidence="2 3">
    <name type="scientific">Maribacter algicola</name>
    <dbReference type="NCBI Taxonomy" id="2498892"/>
    <lineage>
        <taxon>Bacteria</taxon>
        <taxon>Pseudomonadati</taxon>
        <taxon>Bacteroidota</taxon>
        <taxon>Flavobacteriia</taxon>
        <taxon>Flavobacteriales</taxon>
        <taxon>Flavobacteriaceae</taxon>
        <taxon>Maribacter</taxon>
    </lineage>
</organism>
<dbReference type="InterPro" id="IPR025381">
    <property type="entry name" value="DUF4296"/>
</dbReference>
<dbReference type="AlphaFoldDB" id="A0A426RN31"/>
<evidence type="ECO:0000259" key="1">
    <source>
        <dbReference type="Pfam" id="PF14129"/>
    </source>
</evidence>
<reference evidence="3" key="1">
    <citation type="submission" date="2018-12" db="EMBL/GenBank/DDBJ databases">
        <title>Maribacter lutimaris sp. nov., isolated from marine sediment.</title>
        <authorList>
            <person name="Kim K.K."/>
        </authorList>
    </citation>
    <scope>NUCLEOTIDE SEQUENCE [LARGE SCALE GENOMIC DNA]</scope>
    <source>
        <strain evidence="3">PoM-212</strain>
    </source>
</reference>
<name>A0A426RN31_9FLAO</name>
<dbReference type="Pfam" id="PF14129">
    <property type="entry name" value="DUF4296"/>
    <property type="match status" value="1"/>
</dbReference>
<evidence type="ECO:0000313" key="3">
    <source>
        <dbReference type="Proteomes" id="UP000286990"/>
    </source>
</evidence>
<dbReference type="OrthoDB" id="1525222at2"/>
<protein>
    <submittedName>
        <fullName evidence="2">DUF4296 domain-containing protein</fullName>
    </submittedName>
</protein>
<dbReference type="EMBL" id="QUSX01000001">
    <property type="protein sequence ID" value="RRQ50369.1"/>
    <property type="molecule type" value="Genomic_DNA"/>
</dbReference>
<feature type="domain" description="DUF4296" evidence="1">
    <location>
        <begin position="25"/>
        <end position="106"/>
    </location>
</feature>
<accession>A0A426RN31</accession>
<dbReference type="RefSeq" id="WP_125222186.1">
    <property type="nucleotide sequence ID" value="NZ_QUSX01000001.1"/>
</dbReference>
<gene>
    <name evidence="2" type="ORF">DZC72_07400</name>
</gene>
<evidence type="ECO:0000313" key="2">
    <source>
        <dbReference type="EMBL" id="RRQ50369.1"/>
    </source>
</evidence>
<dbReference type="Proteomes" id="UP000286990">
    <property type="component" value="Unassembled WGS sequence"/>
</dbReference>
<sequence>MNRFRIVIIVLACLTACGEKLIEQPENLIPKDKMVLILRDMALINAAKGANLGILKDNAVEPTRYVFEKYGIDSAQFVVSDRYYASLPVEYEAIYTEVEASLDATRIELEEEKKITDSLKLLESKRTRETVLDSLKPSSIVGKDSLP</sequence>
<proteinExistence type="predicted"/>